<protein>
    <submittedName>
        <fullName evidence="9">EamA family transporter</fullName>
    </submittedName>
</protein>
<feature type="transmembrane region" description="Helical" evidence="7">
    <location>
        <begin position="34"/>
        <end position="55"/>
    </location>
</feature>
<proteinExistence type="inferred from homology"/>
<comment type="subcellular location">
    <subcellularLocation>
        <location evidence="1">Cell membrane</location>
        <topology evidence="1">Multi-pass membrane protein</topology>
    </subcellularLocation>
</comment>
<dbReference type="PANTHER" id="PTHR32322">
    <property type="entry name" value="INNER MEMBRANE TRANSPORTER"/>
    <property type="match status" value="1"/>
</dbReference>
<comment type="caution">
    <text evidence="9">The sequence shown here is derived from an EMBL/GenBank/DDBJ whole genome shotgun (WGS) entry which is preliminary data.</text>
</comment>
<dbReference type="InterPro" id="IPR037185">
    <property type="entry name" value="EmrE-like"/>
</dbReference>
<evidence type="ECO:0000313" key="9">
    <source>
        <dbReference type="EMBL" id="NSL51950.1"/>
    </source>
</evidence>
<feature type="transmembrane region" description="Helical" evidence="7">
    <location>
        <begin position="95"/>
        <end position="117"/>
    </location>
</feature>
<dbReference type="SUPFAM" id="SSF103481">
    <property type="entry name" value="Multidrug resistance efflux transporter EmrE"/>
    <property type="match status" value="2"/>
</dbReference>
<reference evidence="9" key="1">
    <citation type="submission" date="2020-06" db="EMBL/GenBank/DDBJ databases">
        <title>A novel thermopfilic bacterium from Erzurum, Turkey.</title>
        <authorList>
            <person name="Adiguzel A."/>
            <person name="Ay H."/>
            <person name="Baltaci M.O."/>
        </authorList>
    </citation>
    <scope>NUCLEOTIDE SEQUENCE</scope>
    <source>
        <strain evidence="9">P2</strain>
    </source>
</reference>
<keyword evidence="10" id="KW-1185">Reference proteome</keyword>
<feature type="domain" description="EamA" evidence="8">
    <location>
        <begin position="5"/>
        <end position="140"/>
    </location>
</feature>
<evidence type="ECO:0000256" key="2">
    <source>
        <dbReference type="ARBA" id="ARBA00007362"/>
    </source>
</evidence>
<feature type="domain" description="EamA" evidence="8">
    <location>
        <begin position="153"/>
        <end position="288"/>
    </location>
</feature>
<evidence type="ECO:0000256" key="5">
    <source>
        <dbReference type="ARBA" id="ARBA00022989"/>
    </source>
</evidence>
<feature type="transmembrane region" description="Helical" evidence="7">
    <location>
        <begin position="7"/>
        <end position="28"/>
    </location>
</feature>
<dbReference type="RefSeq" id="WP_173731155.1">
    <property type="nucleotide sequence ID" value="NZ_JABTTE010000011.1"/>
</dbReference>
<keyword evidence="6 7" id="KW-0472">Membrane</keyword>
<accession>A0A8J8GGL4</accession>
<feature type="transmembrane region" description="Helical" evidence="7">
    <location>
        <begin position="272"/>
        <end position="291"/>
    </location>
</feature>
<feature type="transmembrane region" description="Helical" evidence="7">
    <location>
        <begin position="247"/>
        <end position="266"/>
    </location>
</feature>
<dbReference type="Gene3D" id="1.10.3730.20">
    <property type="match status" value="2"/>
</dbReference>
<evidence type="ECO:0000259" key="8">
    <source>
        <dbReference type="Pfam" id="PF00892"/>
    </source>
</evidence>
<evidence type="ECO:0000256" key="1">
    <source>
        <dbReference type="ARBA" id="ARBA00004651"/>
    </source>
</evidence>
<feature type="transmembrane region" description="Helical" evidence="7">
    <location>
        <begin position="150"/>
        <end position="170"/>
    </location>
</feature>
<organism evidence="9 10">
    <name type="scientific">Calidifontibacillus erzurumensis</name>
    <dbReference type="NCBI Taxonomy" id="2741433"/>
    <lineage>
        <taxon>Bacteria</taxon>
        <taxon>Bacillati</taxon>
        <taxon>Bacillota</taxon>
        <taxon>Bacilli</taxon>
        <taxon>Bacillales</taxon>
        <taxon>Bacillaceae</taxon>
        <taxon>Calidifontibacillus/Schinkia group</taxon>
        <taxon>Calidifontibacillus</taxon>
    </lineage>
</organism>
<dbReference type="EMBL" id="JABTTE010000011">
    <property type="protein sequence ID" value="NSL51950.1"/>
    <property type="molecule type" value="Genomic_DNA"/>
</dbReference>
<evidence type="ECO:0000313" key="10">
    <source>
        <dbReference type="Proteomes" id="UP000625804"/>
    </source>
</evidence>
<evidence type="ECO:0000256" key="7">
    <source>
        <dbReference type="SAM" id="Phobius"/>
    </source>
</evidence>
<dbReference type="InterPro" id="IPR000620">
    <property type="entry name" value="EamA_dom"/>
</dbReference>
<feature type="transmembrane region" description="Helical" evidence="7">
    <location>
        <begin position="126"/>
        <end position="144"/>
    </location>
</feature>
<dbReference type="PANTHER" id="PTHR32322:SF18">
    <property type="entry name" value="S-ADENOSYLMETHIONINE_S-ADENOSYLHOMOCYSTEINE TRANSPORTER"/>
    <property type="match status" value="1"/>
</dbReference>
<evidence type="ECO:0000256" key="3">
    <source>
        <dbReference type="ARBA" id="ARBA00022475"/>
    </source>
</evidence>
<evidence type="ECO:0000256" key="4">
    <source>
        <dbReference type="ARBA" id="ARBA00022692"/>
    </source>
</evidence>
<keyword evidence="3" id="KW-1003">Cell membrane</keyword>
<dbReference type="GO" id="GO:0005886">
    <property type="term" value="C:plasma membrane"/>
    <property type="evidence" value="ECO:0007669"/>
    <property type="project" value="UniProtKB-SubCell"/>
</dbReference>
<name>A0A8J8GGL4_9BACI</name>
<keyword evidence="5 7" id="KW-1133">Transmembrane helix</keyword>
<comment type="similarity">
    <text evidence="2">Belongs to the EamA transporter family.</text>
</comment>
<dbReference type="Proteomes" id="UP000625804">
    <property type="component" value="Unassembled WGS sequence"/>
</dbReference>
<sequence length="311" mass="34383">MNKRIAYFFIATAAFFWGIIGVFVSFLYEAGFNPTQVVALRVIIAAIILFIYIYIKNKHLFKIKLADCKYFVGTGIISIVFFNWCFFNAIQETSISVAAILLYTAPAFVTIFSRIFFKEPITAKKLTALLLTFFGCAFVVGILPKINGSFSTYGIILGLGSGLFYGLYSIFGKFALAKYDSLTVTVYTFIFAALAIIPFIGLPTAESLSLLTNFKVLFSGISLGIFSTVLAFILYTKGLTAVETSNASIIATLEPVVAAVSSFLIFQEVLNGWQYLGIIMVITAVMIIQEWPKASMKNKHLQENAEQPLKD</sequence>
<dbReference type="InterPro" id="IPR050638">
    <property type="entry name" value="AA-Vitamin_Transporters"/>
</dbReference>
<dbReference type="AlphaFoldDB" id="A0A8J8GGL4"/>
<feature type="transmembrane region" description="Helical" evidence="7">
    <location>
        <begin position="182"/>
        <end position="202"/>
    </location>
</feature>
<evidence type="ECO:0000256" key="6">
    <source>
        <dbReference type="ARBA" id="ARBA00023136"/>
    </source>
</evidence>
<dbReference type="Pfam" id="PF00892">
    <property type="entry name" value="EamA"/>
    <property type="match status" value="2"/>
</dbReference>
<feature type="transmembrane region" description="Helical" evidence="7">
    <location>
        <begin position="67"/>
        <end position="89"/>
    </location>
</feature>
<keyword evidence="4 7" id="KW-0812">Transmembrane</keyword>
<feature type="transmembrane region" description="Helical" evidence="7">
    <location>
        <begin position="214"/>
        <end position="235"/>
    </location>
</feature>
<gene>
    <name evidence="9" type="ORF">HR057_09325</name>
</gene>